<protein>
    <recommendedName>
        <fullName evidence="6">AP2/ERF domain-containing protein</fullName>
    </recommendedName>
</protein>
<sequence length="174" mass="19572">MRGIEPTRVSVLKIEEAREKVKAVNRKTRISELNTEVEAASAYDVAALRTKGADDVTNFDMNEYDLFTIFESSKLPIGKGASKLLTESSIDDIIRKKRHQNEKGKPVCFDDGEIELPLMSPQEFQKNPSLVQRFNNFGTDHMNFDGNLDSGFNGIQAMEPVEFSMDLSAKDNLH</sequence>
<reference evidence="7 8" key="1">
    <citation type="journal article" date="2024" name="G3 (Bethesda)">
        <title>Genome assembly of Hibiscus sabdariffa L. provides insights into metabolisms of medicinal natural products.</title>
        <authorList>
            <person name="Kim T."/>
        </authorList>
    </citation>
    <scope>NUCLEOTIDE SEQUENCE [LARGE SCALE GENOMIC DNA]</scope>
    <source>
        <strain evidence="7">TK-2024</strain>
        <tissue evidence="7">Old leaves</tissue>
    </source>
</reference>
<evidence type="ECO:0000256" key="4">
    <source>
        <dbReference type="ARBA" id="ARBA00023163"/>
    </source>
</evidence>
<dbReference type="Gene3D" id="3.30.730.10">
    <property type="entry name" value="AP2/ERF domain"/>
    <property type="match status" value="1"/>
</dbReference>
<accession>A0ABR2NGH7</accession>
<organism evidence="7 8">
    <name type="scientific">Hibiscus sabdariffa</name>
    <name type="common">roselle</name>
    <dbReference type="NCBI Taxonomy" id="183260"/>
    <lineage>
        <taxon>Eukaryota</taxon>
        <taxon>Viridiplantae</taxon>
        <taxon>Streptophyta</taxon>
        <taxon>Embryophyta</taxon>
        <taxon>Tracheophyta</taxon>
        <taxon>Spermatophyta</taxon>
        <taxon>Magnoliopsida</taxon>
        <taxon>eudicotyledons</taxon>
        <taxon>Gunneridae</taxon>
        <taxon>Pentapetalae</taxon>
        <taxon>rosids</taxon>
        <taxon>malvids</taxon>
        <taxon>Malvales</taxon>
        <taxon>Malvaceae</taxon>
        <taxon>Malvoideae</taxon>
        <taxon>Hibiscus</taxon>
    </lineage>
</organism>
<evidence type="ECO:0000256" key="1">
    <source>
        <dbReference type="ARBA" id="ARBA00004123"/>
    </source>
</evidence>
<evidence type="ECO:0000256" key="5">
    <source>
        <dbReference type="ARBA" id="ARBA00023242"/>
    </source>
</evidence>
<proteinExistence type="predicted"/>
<name>A0ABR2NGH7_9ROSI</name>
<evidence type="ECO:0000256" key="3">
    <source>
        <dbReference type="ARBA" id="ARBA00023125"/>
    </source>
</evidence>
<evidence type="ECO:0000313" key="7">
    <source>
        <dbReference type="EMBL" id="KAK8975298.1"/>
    </source>
</evidence>
<evidence type="ECO:0000256" key="2">
    <source>
        <dbReference type="ARBA" id="ARBA00023015"/>
    </source>
</evidence>
<dbReference type="Proteomes" id="UP001396334">
    <property type="component" value="Unassembled WGS sequence"/>
</dbReference>
<dbReference type="PROSITE" id="PS51032">
    <property type="entry name" value="AP2_ERF"/>
    <property type="match status" value="1"/>
</dbReference>
<comment type="caution">
    <text evidence="7">The sequence shown here is derived from an EMBL/GenBank/DDBJ whole genome shotgun (WGS) entry which is preliminary data.</text>
</comment>
<keyword evidence="4" id="KW-0804">Transcription</keyword>
<evidence type="ECO:0000313" key="8">
    <source>
        <dbReference type="Proteomes" id="UP001396334"/>
    </source>
</evidence>
<keyword evidence="8" id="KW-1185">Reference proteome</keyword>
<keyword evidence="3" id="KW-0238">DNA-binding</keyword>
<comment type="subcellular location">
    <subcellularLocation>
        <location evidence="1">Nucleus</location>
    </subcellularLocation>
</comment>
<keyword evidence="5" id="KW-0539">Nucleus</keyword>
<dbReference type="InterPro" id="IPR036955">
    <property type="entry name" value="AP2/ERF_dom_sf"/>
</dbReference>
<keyword evidence="2" id="KW-0805">Transcription regulation</keyword>
<dbReference type="EMBL" id="JBBPBN010000147">
    <property type="protein sequence ID" value="KAK8975298.1"/>
    <property type="molecule type" value="Genomic_DNA"/>
</dbReference>
<evidence type="ECO:0000259" key="6">
    <source>
        <dbReference type="PROSITE" id="PS51032"/>
    </source>
</evidence>
<dbReference type="InterPro" id="IPR001471">
    <property type="entry name" value="AP2/ERF_dom"/>
</dbReference>
<feature type="domain" description="AP2/ERF" evidence="6">
    <location>
        <begin position="1"/>
        <end position="60"/>
    </location>
</feature>
<gene>
    <name evidence="7" type="ORF">V6N11_063261</name>
</gene>